<dbReference type="eggNOG" id="COG3503">
    <property type="taxonomic scope" value="Bacteria"/>
</dbReference>
<dbReference type="KEGG" id="aas:Aasi_0097"/>
<dbReference type="EMBL" id="CP001102">
    <property type="protein sequence ID" value="ACE05545.1"/>
    <property type="molecule type" value="Genomic_DNA"/>
</dbReference>
<organism evidence="3 4">
    <name type="scientific">Amoebophilus asiaticus (strain 5a2)</name>
    <dbReference type="NCBI Taxonomy" id="452471"/>
    <lineage>
        <taxon>Bacteria</taxon>
        <taxon>Pseudomonadati</taxon>
        <taxon>Bacteroidota</taxon>
        <taxon>Cytophagia</taxon>
        <taxon>Cytophagales</taxon>
        <taxon>Amoebophilaceae</taxon>
        <taxon>Candidatus Amoebophilus</taxon>
    </lineage>
</organism>
<dbReference type="HOGENOM" id="CLU_067755_0_1_10"/>
<dbReference type="Proteomes" id="UP000001227">
    <property type="component" value="Chromosome"/>
</dbReference>
<feature type="transmembrane region" description="Helical" evidence="1">
    <location>
        <begin position="88"/>
        <end position="108"/>
    </location>
</feature>
<feature type="transmembrane region" description="Helical" evidence="1">
    <location>
        <begin position="55"/>
        <end position="76"/>
    </location>
</feature>
<feature type="transmembrane region" description="Helical" evidence="1">
    <location>
        <begin position="21"/>
        <end position="43"/>
    </location>
</feature>
<dbReference type="OrthoDB" id="508112at2"/>
<feature type="transmembrane region" description="Helical" evidence="1">
    <location>
        <begin position="187"/>
        <end position="205"/>
    </location>
</feature>
<name>B3EUC6_AMOA5</name>
<dbReference type="Pfam" id="PF07786">
    <property type="entry name" value="HGSNAT_cat"/>
    <property type="match status" value="1"/>
</dbReference>
<evidence type="ECO:0000313" key="4">
    <source>
        <dbReference type="Proteomes" id="UP000001227"/>
    </source>
</evidence>
<evidence type="ECO:0000313" key="3">
    <source>
        <dbReference type="EMBL" id="ACE05545.1"/>
    </source>
</evidence>
<dbReference type="InterPro" id="IPR012429">
    <property type="entry name" value="HGSNAT_cat"/>
</dbReference>
<reference evidence="3 4" key="1">
    <citation type="journal article" date="2010" name="J. Bacteriol.">
        <title>The genome of the amoeba symbiont 'Candidatus Amoebophilus asiaticus' reveals common mechanisms for host cell interaction among amoeba-associated bacteria.</title>
        <authorList>
            <person name="Schmitz-Esser S."/>
            <person name="Tischler P."/>
            <person name="Arnold R."/>
            <person name="Montanaro J."/>
            <person name="Wagner M."/>
            <person name="Rattei T."/>
            <person name="Horn M."/>
        </authorList>
    </citation>
    <scope>NUCLEOTIDE SEQUENCE [LARGE SCALE GENOMIC DNA]</scope>
    <source>
        <strain evidence="3 4">5a2</strain>
    </source>
</reference>
<feature type="domain" description="Heparan-alpha-glucosaminide N-acetyltransferase catalytic" evidence="2">
    <location>
        <begin position="15"/>
        <end position="243"/>
    </location>
</feature>
<dbReference type="RefSeq" id="WP_012472315.1">
    <property type="nucleotide sequence ID" value="NC_010830.1"/>
</dbReference>
<dbReference type="AlphaFoldDB" id="B3EUC6"/>
<sequence length="254" mass="28894">MVTTTPQNRNTSKLRYQEIDILRGIAALSMIAFHTTFIIQTIFKKHISSSLLFWQGTPILIGGTFIILAGLSLYIAVQKGKYSNPLVLLQRSGSLFCLGILITVSTYLLNIGGVVYFGILHCIGLSTFISFYLLSLPKYILLVMGLLLIGIGMYWNFNQSLCLHTSLFWLYHCHCASLRPMLDYYPLVPWLGFMLVGIVLGKQYYPKGECVFYLRIFSKVAFYTRPISFLGKHSLFIYCIHTPIIFIILYLILA</sequence>
<proteinExistence type="predicted"/>
<keyword evidence="1" id="KW-0812">Transmembrane</keyword>
<keyword evidence="1" id="KW-1133">Transmembrane helix</keyword>
<evidence type="ECO:0000259" key="2">
    <source>
        <dbReference type="Pfam" id="PF07786"/>
    </source>
</evidence>
<keyword evidence="4" id="KW-1185">Reference proteome</keyword>
<feature type="transmembrane region" description="Helical" evidence="1">
    <location>
        <begin position="235"/>
        <end position="253"/>
    </location>
</feature>
<feature type="transmembrane region" description="Helical" evidence="1">
    <location>
        <begin position="114"/>
        <end position="134"/>
    </location>
</feature>
<keyword evidence="1" id="KW-0472">Membrane</keyword>
<evidence type="ECO:0000256" key="1">
    <source>
        <dbReference type="SAM" id="Phobius"/>
    </source>
</evidence>
<gene>
    <name evidence="3" type="ordered locus">Aasi_0097</name>
</gene>
<protein>
    <recommendedName>
        <fullName evidence="2">Heparan-alpha-glucosaminide N-acetyltransferase catalytic domain-containing protein</fullName>
    </recommendedName>
</protein>
<dbReference type="STRING" id="452471.Aasi_0097"/>
<feature type="transmembrane region" description="Helical" evidence="1">
    <location>
        <begin position="139"/>
        <end position="157"/>
    </location>
</feature>
<accession>B3EUC6</accession>